<organism evidence="1 2">
    <name type="scientific">Camellia lanceoleosa</name>
    <dbReference type="NCBI Taxonomy" id="1840588"/>
    <lineage>
        <taxon>Eukaryota</taxon>
        <taxon>Viridiplantae</taxon>
        <taxon>Streptophyta</taxon>
        <taxon>Embryophyta</taxon>
        <taxon>Tracheophyta</taxon>
        <taxon>Spermatophyta</taxon>
        <taxon>Magnoliopsida</taxon>
        <taxon>eudicotyledons</taxon>
        <taxon>Gunneridae</taxon>
        <taxon>Pentapetalae</taxon>
        <taxon>asterids</taxon>
        <taxon>Ericales</taxon>
        <taxon>Theaceae</taxon>
        <taxon>Camellia</taxon>
    </lineage>
</organism>
<accession>A0ACC0G777</accession>
<dbReference type="Proteomes" id="UP001060215">
    <property type="component" value="Chromosome 10"/>
</dbReference>
<keyword evidence="2" id="KW-1185">Reference proteome</keyword>
<name>A0ACC0G777_9ERIC</name>
<comment type="caution">
    <text evidence="1">The sequence shown here is derived from an EMBL/GenBank/DDBJ whole genome shotgun (WGS) entry which is preliminary data.</text>
</comment>
<reference evidence="1 2" key="1">
    <citation type="journal article" date="2022" name="Plant J.">
        <title>Chromosome-level genome of Camellia lanceoleosa provides a valuable resource for understanding genome evolution and self-incompatibility.</title>
        <authorList>
            <person name="Gong W."/>
            <person name="Xiao S."/>
            <person name="Wang L."/>
            <person name="Liao Z."/>
            <person name="Chang Y."/>
            <person name="Mo W."/>
            <person name="Hu G."/>
            <person name="Li W."/>
            <person name="Zhao G."/>
            <person name="Zhu H."/>
            <person name="Hu X."/>
            <person name="Ji K."/>
            <person name="Xiang X."/>
            <person name="Song Q."/>
            <person name="Yuan D."/>
            <person name="Jin S."/>
            <person name="Zhang L."/>
        </authorList>
    </citation>
    <scope>NUCLEOTIDE SEQUENCE [LARGE SCALE GENOMIC DNA]</scope>
    <source>
        <strain evidence="1">SQ_2022a</strain>
    </source>
</reference>
<evidence type="ECO:0000313" key="2">
    <source>
        <dbReference type="Proteomes" id="UP001060215"/>
    </source>
</evidence>
<proteinExistence type="predicted"/>
<dbReference type="EMBL" id="CM045767">
    <property type="protein sequence ID" value="KAI7996202.1"/>
    <property type="molecule type" value="Genomic_DNA"/>
</dbReference>
<evidence type="ECO:0000313" key="1">
    <source>
        <dbReference type="EMBL" id="KAI7996202.1"/>
    </source>
</evidence>
<gene>
    <name evidence="1" type="ORF">LOK49_LG10G01653</name>
</gene>
<protein>
    <submittedName>
        <fullName evidence="1">Paired amphipathic helix protein Sin3-like 4</fullName>
    </submittedName>
</protein>
<sequence>MLGTLAGNRRTIISHMEFEYPNLDIHEDLYQLVKYSCGEVCMTEQLDKVVKIWKTFLESMLGVPSRPKGTEEMENVVKDKNHILQSGAANVGESNGNPIGSTTVITTKKSNPSKNGDESTSSEQSSFC</sequence>